<dbReference type="EMBL" id="PKPP01003815">
    <property type="protein sequence ID" value="PWA67541.1"/>
    <property type="molecule type" value="Genomic_DNA"/>
</dbReference>
<dbReference type="OrthoDB" id="1261306at2759"/>
<keyword evidence="8" id="KW-1185">Reference proteome</keyword>
<evidence type="ECO:0000313" key="7">
    <source>
        <dbReference type="EMBL" id="PWA67541.1"/>
    </source>
</evidence>
<proteinExistence type="predicted"/>
<keyword evidence="4" id="KW-0539">Nucleus</keyword>
<evidence type="ECO:0000256" key="3">
    <source>
        <dbReference type="ARBA" id="ARBA00023163"/>
    </source>
</evidence>
<dbReference type="SMART" id="SM00666">
    <property type="entry name" value="PB1"/>
    <property type="match status" value="1"/>
</dbReference>
<dbReference type="InterPro" id="IPR053793">
    <property type="entry name" value="PB1-like"/>
</dbReference>
<dbReference type="AlphaFoldDB" id="A0A2U1N1Z6"/>
<dbReference type="Proteomes" id="UP000245207">
    <property type="component" value="Unassembled WGS sequence"/>
</dbReference>
<keyword evidence="1" id="KW-0805">Transcription regulation</keyword>
<keyword evidence="2" id="KW-0238">DNA-binding</keyword>
<evidence type="ECO:0000256" key="5">
    <source>
        <dbReference type="SAM" id="MobiDB-lite"/>
    </source>
</evidence>
<dbReference type="PROSITE" id="PS51745">
    <property type="entry name" value="PB1"/>
    <property type="match status" value="1"/>
</dbReference>
<dbReference type="InterPro" id="IPR003035">
    <property type="entry name" value="RWP-RK_dom"/>
</dbReference>
<evidence type="ECO:0000256" key="2">
    <source>
        <dbReference type="ARBA" id="ARBA00023125"/>
    </source>
</evidence>
<dbReference type="SUPFAM" id="SSF54277">
    <property type="entry name" value="CAD &amp; PB1 domains"/>
    <property type="match status" value="1"/>
</dbReference>
<feature type="region of interest" description="Disordered" evidence="5">
    <location>
        <begin position="889"/>
        <end position="932"/>
    </location>
</feature>
<evidence type="ECO:0000256" key="4">
    <source>
        <dbReference type="ARBA" id="ARBA00023242"/>
    </source>
</evidence>
<dbReference type="GO" id="GO:0003677">
    <property type="term" value="F:DNA binding"/>
    <property type="evidence" value="ECO:0007669"/>
    <property type="project" value="UniProtKB-KW"/>
</dbReference>
<dbReference type="InterPro" id="IPR055081">
    <property type="entry name" value="NLP1-9_GAF"/>
</dbReference>
<sequence>MNYQEGRYAHVHRDSCTRYQKCITTSQYKILIQKSYQNSCKHSLMVSNLNTIINSGLSVYNFQDRIPYKTINGLKLARDQIQEALKIVCQSNLVTFAQVWIASLDENHVHFSSSWEEAQTRRLLGLKLTGYNAIFANPARYCWTFQNYYNACDLIPIQPGKELFLKTLQDSEPRFCKNISQLGNFKFYREPGSAGVGFTICMRSIHTGDFNYVFEFLWKHYSFYPILLEEILLDIKRCLPGFKFASGKEIGDKLNVIEVDYSTDKEIKKFDIFQFKSLSPIPEGEVGNEQVAVDYISPLETNCKTAPVLIPQQVIEQQFGTKDFLAAENICGDGNRMADRDDERLSEFLETLPTYILHKKPEIKGSLWVFCSKDEGSQKNLSSDDLGTRMICDKIKSAFSKVKNDEKLIVQFWAPVTSGNRRVLSTSGQPFAISKYSEGLKEYRGRCVGYECDIDMNNDNNKVIKNEIEQHCDGNPMTTMSGPPTNAFLNRLPEAVLDTKNHREDSLMRYASECRLWTSYTLPIGCPSQYHSSCIGVVECSSISSINLEIMNTMRRALEQEGLNVFNVQDRIPYSAINGLTLVRDEIQVALKIVCESHKICFAQVWISYEDENHMPFSFSSEDTQTTCRLALKLTGYNSVDENSTASHWRFKEYYDACDMVPLKMGEELVEKTLQDNQPRFCENISQLGTDMLMAWVSTDDVACSGFTICMSIDTGDFSCAFEFIWRHNPDYVLLLEVLLLALKRHLPRFKFASGAELGDQLHVIDVENSTKSETKFFEIFKEKRLSPIREAIDKGKNAIDVNYNTPILEAMNKGKKAIVVNCNAPIPEEKNKGKKAIVVNYNALSKEKRVTTEIELSREEIEQHYGKTEKQAAKELRVSLSTLKRKRNKLGMSGWQGPNLPQRKAYNSNKNRSKESHTHEKDNGVIQDPSPIKRNENAVIKAEYADDIIKLHLGISEATFVTVENEIGKKFKLKQGTFKIKYLDEDEEWILMTSDQDLSDCIQNSRRLRVLLHNQ</sequence>
<dbReference type="PANTHER" id="PTHR32002:SF49">
    <property type="entry name" value="BILE ACID:SODIUM SYMPORTER_ARSENICAL RESISTANCE PROTEIN ACR3-RELATED"/>
    <property type="match status" value="1"/>
</dbReference>
<evidence type="ECO:0000259" key="6">
    <source>
        <dbReference type="PROSITE" id="PS51745"/>
    </source>
</evidence>
<dbReference type="Pfam" id="PF00564">
    <property type="entry name" value="PB1"/>
    <property type="match status" value="1"/>
</dbReference>
<name>A0A2U1N1Z6_ARTAN</name>
<dbReference type="STRING" id="35608.A0A2U1N1Z6"/>
<comment type="caution">
    <text evidence="7">The sequence shown here is derived from an EMBL/GenBank/DDBJ whole genome shotgun (WGS) entry which is preliminary data.</text>
</comment>
<feature type="compositionally biased region" description="Basic and acidic residues" evidence="5">
    <location>
        <begin position="913"/>
        <end position="924"/>
    </location>
</feature>
<dbReference type="InterPro" id="IPR045012">
    <property type="entry name" value="NLP"/>
</dbReference>
<feature type="domain" description="PB1" evidence="6">
    <location>
        <begin position="938"/>
        <end position="1016"/>
    </location>
</feature>
<evidence type="ECO:0000256" key="1">
    <source>
        <dbReference type="ARBA" id="ARBA00023015"/>
    </source>
</evidence>
<dbReference type="InterPro" id="IPR000270">
    <property type="entry name" value="PB1_dom"/>
</dbReference>
<reference evidence="7 8" key="1">
    <citation type="journal article" date="2018" name="Mol. Plant">
        <title>The genome of Artemisia annua provides insight into the evolution of Asteraceae family and artemisinin biosynthesis.</title>
        <authorList>
            <person name="Shen Q."/>
            <person name="Zhang L."/>
            <person name="Liao Z."/>
            <person name="Wang S."/>
            <person name="Yan T."/>
            <person name="Shi P."/>
            <person name="Liu M."/>
            <person name="Fu X."/>
            <person name="Pan Q."/>
            <person name="Wang Y."/>
            <person name="Lv Z."/>
            <person name="Lu X."/>
            <person name="Zhang F."/>
            <person name="Jiang W."/>
            <person name="Ma Y."/>
            <person name="Chen M."/>
            <person name="Hao X."/>
            <person name="Li L."/>
            <person name="Tang Y."/>
            <person name="Lv G."/>
            <person name="Zhou Y."/>
            <person name="Sun X."/>
            <person name="Brodelius P.E."/>
            <person name="Rose J.K.C."/>
            <person name="Tang K."/>
        </authorList>
    </citation>
    <scope>NUCLEOTIDE SEQUENCE [LARGE SCALE GENOMIC DNA]</scope>
    <source>
        <strain evidence="8">cv. Huhao1</strain>
        <tissue evidence="7">Leaf</tissue>
    </source>
</reference>
<organism evidence="7 8">
    <name type="scientific">Artemisia annua</name>
    <name type="common">Sweet wormwood</name>
    <dbReference type="NCBI Taxonomy" id="35608"/>
    <lineage>
        <taxon>Eukaryota</taxon>
        <taxon>Viridiplantae</taxon>
        <taxon>Streptophyta</taxon>
        <taxon>Embryophyta</taxon>
        <taxon>Tracheophyta</taxon>
        <taxon>Spermatophyta</taxon>
        <taxon>Magnoliopsida</taxon>
        <taxon>eudicotyledons</taxon>
        <taxon>Gunneridae</taxon>
        <taxon>Pentapetalae</taxon>
        <taxon>asterids</taxon>
        <taxon>campanulids</taxon>
        <taxon>Asterales</taxon>
        <taxon>Asteraceae</taxon>
        <taxon>Asteroideae</taxon>
        <taxon>Anthemideae</taxon>
        <taxon>Artemisiinae</taxon>
        <taxon>Artemisia</taxon>
    </lineage>
</organism>
<dbReference type="PANTHER" id="PTHR32002">
    <property type="entry name" value="PROTEIN NLP8"/>
    <property type="match status" value="1"/>
</dbReference>
<dbReference type="Pfam" id="PF02042">
    <property type="entry name" value="RWP-RK"/>
    <property type="match status" value="1"/>
</dbReference>
<evidence type="ECO:0000313" key="8">
    <source>
        <dbReference type="Proteomes" id="UP000245207"/>
    </source>
</evidence>
<dbReference type="GO" id="GO:0003700">
    <property type="term" value="F:DNA-binding transcription factor activity"/>
    <property type="evidence" value="ECO:0007669"/>
    <property type="project" value="InterPro"/>
</dbReference>
<protein>
    <submittedName>
        <fullName evidence="7">NIN-like protein</fullName>
    </submittedName>
</protein>
<keyword evidence="3" id="KW-0804">Transcription</keyword>
<gene>
    <name evidence="7" type="ORF">CTI12_AA319280</name>
</gene>
<dbReference type="Gene3D" id="3.10.20.90">
    <property type="entry name" value="Phosphatidylinositol 3-kinase Catalytic Subunit, Chain A, domain 1"/>
    <property type="match status" value="1"/>
</dbReference>
<accession>A0A2U1N1Z6</accession>
<dbReference type="Pfam" id="PF22922">
    <property type="entry name" value="GAF_NLP"/>
    <property type="match status" value="2"/>
</dbReference>